<organism evidence="8 9">
    <name type="scientific">Phtheirospermum japonicum</name>
    <dbReference type="NCBI Taxonomy" id="374723"/>
    <lineage>
        <taxon>Eukaryota</taxon>
        <taxon>Viridiplantae</taxon>
        <taxon>Streptophyta</taxon>
        <taxon>Embryophyta</taxon>
        <taxon>Tracheophyta</taxon>
        <taxon>Spermatophyta</taxon>
        <taxon>Magnoliopsida</taxon>
        <taxon>eudicotyledons</taxon>
        <taxon>Gunneridae</taxon>
        <taxon>Pentapetalae</taxon>
        <taxon>asterids</taxon>
        <taxon>lamiids</taxon>
        <taxon>Lamiales</taxon>
        <taxon>Orobanchaceae</taxon>
        <taxon>Orobanchaceae incertae sedis</taxon>
        <taxon>Phtheirospermum</taxon>
    </lineage>
</organism>
<sequence length="525" mass="56926">MKKAKNPSVFLDVSIDGDTAERIVIELFADTVPRTAENFRALCTGEKGVGVSTGKPLHYKGSTFHRIIKGFMAQGGDFSKGNGTGGESIYGGKFPDENFKLDHDGPGLLSMANGGPGTNGSQFFILFKRQPHLDGKHVVFGKVVKGMDIVKKMEQLGTADGKPAGLVKIVDCGEMSKTNVEAEKEKKKKPAPVKSKRRKRSYSSSDSDSLSSDSESDLSETDSYSDSGSDSSSGSYSSTSSSDGRRRKKRKVTKKGKRQHGKKEKQRARRNRKSKRKSKRSSGSSSDSGSGSSSSSDEEVRRVKTSRKTKTKGEEEKRSGQTGNAKKSPISPLGSTEQQKRDDRKTNGDDSSHEEGEFPQNNEPDTKAKRPVGKPHEIVQGAPFEVLQEKVLTLLLLIIMVGNCLEAALRVGPRSASEKVAALLIDMRLLENIAPRLRNVRLIDLIVMVEETFKGTTGIQATEVHMNAHHHDVTEVHQEEEGPHPDMIAGGVEAGPFLEARVHTVVGHPVAEALSAALAQQRGAL</sequence>
<keyword evidence="9" id="KW-1185">Reference proteome</keyword>
<gene>
    <name evidence="8" type="ORF">PHJA_001942900</name>
</gene>
<dbReference type="GO" id="GO:0016018">
    <property type="term" value="F:cyclosporin A binding"/>
    <property type="evidence" value="ECO:0007669"/>
    <property type="project" value="TreeGrafter"/>
</dbReference>
<comment type="similarity">
    <text evidence="2">Belongs to the cyclophilin-type PPIase family.</text>
</comment>
<feature type="compositionally biased region" description="Low complexity" evidence="6">
    <location>
        <begin position="281"/>
        <end position="295"/>
    </location>
</feature>
<proteinExistence type="inferred from homology"/>
<dbReference type="GO" id="GO:0006457">
    <property type="term" value="P:protein folding"/>
    <property type="evidence" value="ECO:0007669"/>
    <property type="project" value="InterPro"/>
</dbReference>
<feature type="compositionally biased region" description="Basic and acidic residues" evidence="6">
    <location>
        <begin position="338"/>
        <end position="356"/>
    </location>
</feature>
<dbReference type="Pfam" id="PF00160">
    <property type="entry name" value="Pro_isomerase"/>
    <property type="match status" value="1"/>
</dbReference>
<evidence type="ECO:0000259" key="7">
    <source>
        <dbReference type="PROSITE" id="PS50072"/>
    </source>
</evidence>
<evidence type="ECO:0000313" key="9">
    <source>
        <dbReference type="Proteomes" id="UP000653305"/>
    </source>
</evidence>
<comment type="catalytic activity">
    <reaction evidence="1">
        <text>[protein]-peptidylproline (omega=180) = [protein]-peptidylproline (omega=0)</text>
        <dbReference type="Rhea" id="RHEA:16237"/>
        <dbReference type="Rhea" id="RHEA-COMP:10747"/>
        <dbReference type="Rhea" id="RHEA-COMP:10748"/>
        <dbReference type="ChEBI" id="CHEBI:83833"/>
        <dbReference type="ChEBI" id="CHEBI:83834"/>
        <dbReference type="EC" id="5.2.1.8"/>
    </reaction>
</comment>
<dbReference type="PROSITE" id="PS50072">
    <property type="entry name" value="CSA_PPIASE_2"/>
    <property type="match status" value="1"/>
</dbReference>
<keyword evidence="5 8" id="KW-0413">Isomerase</keyword>
<dbReference type="EMBL" id="BMAC01000510">
    <property type="protein sequence ID" value="GFP97988.1"/>
    <property type="molecule type" value="Genomic_DNA"/>
</dbReference>
<evidence type="ECO:0000256" key="5">
    <source>
        <dbReference type="ARBA" id="ARBA00023235"/>
    </source>
</evidence>
<dbReference type="InterPro" id="IPR002130">
    <property type="entry name" value="Cyclophilin-type_PPIase_dom"/>
</dbReference>
<protein>
    <recommendedName>
        <fullName evidence="3">peptidylprolyl isomerase</fullName>
        <ecNumber evidence="3">5.2.1.8</ecNumber>
    </recommendedName>
</protein>
<dbReference type="EC" id="5.2.1.8" evidence="3"/>
<dbReference type="InterPro" id="IPR029000">
    <property type="entry name" value="Cyclophilin-like_dom_sf"/>
</dbReference>
<dbReference type="CDD" id="cd01926">
    <property type="entry name" value="cyclophilin_ABH_like"/>
    <property type="match status" value="1"/>
</dbReference>
<dbReference type="Gene3D" id="2.40.100.10">
    <property type="entry name" value="Cyclophilin-like"/>
    <property type="match status" value="1"/>
</dbReference>
<dbReference type="GO" id="GO:0005737">
    <property type="term" value="C:cytoplasm"/>
    <property type="evidence" value="ECO:0007669"/>
    <property type="project" value="TreeGrafter"/>
</dbReference>
<feature type="compositionally biased region" description="Basic residues" evidence="6">
    <location>
        <begin position="245"/>
        <end position="280"/>
    </location>
</feature>
<dbReference type="AlphaFoldDB" id="A0A830CL45"/>
<dbReference type="PROSITE" id="PS00170">
    <property type="entry name" value="CSA_PPIASE_1"/>
    <property type="match status" value="1"/>
</dbReference>
<dbReference type="PRINTS" id="PR00153">
    <property type="entry name" value="CSAPPISMRASE"/>
</dbReference>
<feature type="compositionally biased region" description="Low complexity" evidence="6">
    <location>
        <begin position="202"/>
        <end position="213"/>
    </location>
</feature>
<evidence type="ECO:0000313" key="8">
    <source>
        <dbReference type="EMBL" id="GFP97988.1"/>
    </source>
</evidence>
<evidence type="ECO:0000256" key="4">
    <source>
        <dbReference type="ARBA" id="ARBA00023110"/>
    </source>
</evidence>
<dbReference type="PANTHER" id="PTHR11071:SF447">
    <property type="entry name" value="PEPTIDYL-PROLYL CIS-TRANS ISOMERASE CYP63"/>
    <property type="match status" value="1"/>
</dbReference>
<feature type="compositionally biased region" description="Basic residues" evidence="6">
    <location>
        <begin position="186"/>
        <end position="201"/>
    </location>
</feature>
<evidence type="ECO:0000256" key="6">
    <source>
        <dbReference type="SAM" id="MobiDB-lite"/>
    </source>
</evidence>
<feature type="compositionally biased region" description="Low complexity" evidence="6">
    <location>
        <begin position="221"/>
        <end position="242"/>
    </location>
</feature>
<dbReference type="PANTHER" id="PTHR11071">
    <property type="entry name" value="PEPTIDYL-PROLYL CIS-TRANS ISOMERASE"/>
    <property type="match status" value="1"/>
</dbReference>
<accession>A0A830CL45</accession>
<dbReference type="InterPro" id="IPR020892">
    <property type="entry name" value="Cyclophilin-type_PPIase_CS"/>
</dbReference>
<dbReference type="FunFam" id="2.40.100.10:FF:000022">
    <property type="entry name" value="Peptidyl-prolyl cis-trans isomerase CYP95"/>
    <property type="match status" value="1"/>
</dbReference>
<evidence type="ECO:0000256" key="2">
    <source>
        <dbReference type="ARBA" id="ARBA00007365"/>
    </source>
</evidence>
<feature type="region of interest" description="Disordered" evidence="6">
    <location>
        <begin position="179"/>
        <end position="373"/>
    </location>
</feature>
<dbReference type="GO" id="GO:0003755">
    <property type="term" value="F:peptidyl-prolyl cis-trans isomerase activity"/>
    <property type="evidence" value="ECO:0007669"/>
    <property type="project" value="UniProtKB-KW"/>
</dbReference>
<name>A0A830CL45_9LAMI</name>
<evidence type="ECO:0000256" key="1">
    <source>
        <dbReference type="ARBA" id="ARBA00000971"/>
    </source>
</evidence>
<reference evidence="8" key="1">
    <citation type="submission" date="2020-07" db="EMBL/GenBank/DDBJ databases">
        <title>Ethylene signaling mediates host invasion by parasitic plants.</title>
        <authorList>
            <person name="Yoshida S."/>
        </authorList>
    </citation>
    <scope>NUCLEOTIDE SEQUENCE</scope>
    <source>
        <strain evidence="8">Okayama</strain>
    </source>
</reference>
<dbReference type="Proteomes" id="UP000653305">
    <property type="component" value="Unassembled WGS sequence"/>
</dbReference>
<dbReference type="OrthoDB" id="1933488at2759"/>
<evidence type="ECO:0000256" key="3">
    <source>
        <dbReference type="ARBA" id="ARBA00013194"/>
    </source>
</evidence>
<keyword evidence="4" id="KW-0697">Rotamase</keyword>
<dbReference type="SUPFAM" id="SSF50891">
    <property type="entry name" value="Cyclophilin-like"/>
    <property type="match status" value="1"/>
</dbReference>
<feature type="domain" description="PPIase cyclophilin-type" evidence="7">
    <location>
        <begin position="10"/>
        <end position="174"/>
    </location>
</feature>
<comment type="caution">
    <text evidence="8">The sequence shown here is derived from an EMBL/GenBank/DDBJ whole genome shotgun (WGS) entry which is preliminary data.</text>
</comment>